<dbReference type="AlphaFoldDB" id="A3ZW65"/>
<accession>A3ZW65</accession>
<proteinExistence type="predicted"/>
<dbReference type="HOGENOM" id="CLU_3422749_0_0_0"/>
<evidence type="ECO:0000313" key="2">
    <source>
        <dbReference type="Proteomes" id="UP000004358"/>
    </source>
</evidence>
<comment type="caution">
    <text evidence="1">The sequence shown here is derived from an EMBL/GenBank/DDBJ whole genome shotgun (WGS) entry which is preliminary data.</text>
</comment>
<gene>
    <name evidence="1" type="ORF">DSM3645_03768</name>
</gene>
<sequence length="23" mass="2560">MLTFSPSMHLLVPRACPLCLRSS</sequence>
<dbReference type="Proteomes" id="UP000004358">
    <property type="component" value="Unassembled WGS sequence"/>
</dbReference>
<organism evidence="1 2">
    <name type="scientific">Blastopirellula marina DSM 3645</name>
    <dbReference type="NCBI Taxonomy" id="314230"/>
    <lineage>
        <taxon>Bacteria</taxon>
        <taxon>Pseudomonadati</taxon>
        <taxon>Planctomycetota</taxon>
        <taxon>Planctomycetia</taxon>
        <taxon>Pirellulales</taxon>
        <taxon>Pirellulaceae</taxon>
        <taxon>Blastopirellula</taxon>
    </lineage>
</organism>
<reference evidence="1 2" key="1">
    <citation type="submission" date="2006-02" db="EMBL/GenBank/DDBJ databases">
        <authorList>
            <person name="Amann R."/>
            <person name="Ferriera S."/>
            <person name="Johnson J."/>
            <person name="Kravitz S."/>
            <person name="Halpern A."/>
            <person name="Remington K."/>
            <person name="Beeson K."/>
            <person name="Tran B."/>
            <person name="Rogers Y.-H."/>
            <person name="Friedman R."/>
            <person name="Venter J.C."/>
        </authorList>
    </citation>
    <scope>NUCLEOTIDE SEQUENCE [LARGE SCALE GENOMIC DNA]</scope>
    <source>
        <strain evidence="1 2">DSM 3645</strain>
    </source>
</reference>
<evidence type="ECO:0000313" key="1">
    <source>
        <dbReference type="EMBL" id="EAQ79563.1"/>
    </source>
</evidence>
<dbReference type="EMBL" id="AANZ01000014">
    <property type="protein sequence ID" value="EAQ79563.1"/>
    <property type="molecule type" value="Genomic_DNA"/>
</dbReference>
<name>A3ZW65_9BACT</name>
<protein>
    <submittedName>
        <fullName evidence="1">Uncharacterized protein</fullName>
    </submittedName>
</protein>